<dbReference type="eggNOG" id="COG1468">
    <property type="taxonomic scope" value="Bacteria"/>
</dbReference>
<evidence type="ECO:0000256" key="5">
    <source>
        <dbReference type="ARBA" id="ARBA00023004"/>
    </source>
</evidence>
<dbReference type="InterPro" id="IPR022765">
    <property type="entry name" value="Dna2/Cas4_DUF83"/>
</dbReference>
<evidence type="ECO:0000313" key="12">
    <source>
        <dbReference type="Proteomes" id="UP000030652"/>
    </source>
</evidence>
<comment type="similarity">
    <text evidence="9">Belongs to the CRISPR-associated exonuclease Cas4 family.</text>
</comment>
<dbReference type="EMBL" id="JRYO01000012">
    <property type="protein sequence ID" value="KHE94138.1"/>
    <property type="molecule type" value="Genomic_DNA"/>
</dbReference>
<keyword evidence="2 9" id="KW-0479">Metal-binding</keyword>
<dbReference type="NCBIfam" id="TIGR00372">
    <property type="entry name" value="cas4"/>
    <property type="match status" value="1"/>
</dbReference>
<evidence type="ECO:0000256" key="2">
    <source>
        <dbReference type="ARBA" id="ARBA00022723"/>
    </source>
</evidence>
<dbReference type="EC" id="3.1.12.1" evidence="9"/>
<evidence type="ECO:0000256" key="7">
    <source>
        <dbReference type="ARBA" id="ARBA00023118"/>
    </source>
</evidence>
<dbReference type="PANTHER" id="PTHR37168">
    <property type="entry name" value="CRISPR-ASSOCIATED EXONUCLEASE CAS4"/>
    <property type="match status" value="1"/>
</dbReference>
<evidence type="ECO:0000313" key="11">
    <source>
        <dbReference type="EMBL" id="KHE94138.1"/>
    </source>
</evidence>
<evidence type="ECO:0000256" key="9">
    <source>
        <dbReference type="RuleBase" id="RU365022"/>
    </source>
</evidence>
<dbReference type="InterPro" id="IPR011604">
    <property type="entry name" value="PDDEXK-like_dom_sf"/>
</dbReference>
<accession>A0A0B0ESL7</accession>
<sequence length="187" mass="22198">MKTRIGQYFIEEGKIKMCSKFISGTAINYYFICHRKLYLYYHNLCYEDNSENVLIGKILHDNRYDKTDKKTIQFDGIKIDRVEGDYVIEYKKSDSHLDSAEMQLLYYLYKLKERGVYKKGKIIFHEKKKSKLAGNKKTIEVELSNQKETELKKVFVDINNIIEDEKPPSIINSKICKKCAYFEFCYA</sequence>
<evidence type="ECO:0000256" key="1">
    <source>
        <dbReference type="ARBA" id="ARBA00022722"/>
    </source>
</evidence>
<keyword evidence="6 9" id="KW-0411">Iron-sulfur</keyword>
<organism evidence="11 12">
    <name type="scientific">Candidatus Scalindua brodae</name>
    <dbReference type="NCBI Taxonomy" id="237368"/>
    <lineage>
        <taxon>Bacteria</taxon>
        <taxon>Pseudomonadati</taxon>
        <taxon>Planctomycetota</taxon>
        <taxon>Candidatus Brocadiia</taxon>
        <taxon>Candidatus Brocadiales</taxon>
        <taxon>Candidatus Scalinduaceae</taxon>
        <taxon>Candidatus Scalindua</taxon>
    </lineage>
</organism>
<evidence type="ECO:0000256" key="3">
    <source>
        <dbReference type="ARBA" id="ARBA00022801"/>
    </source>
</evidence>
<dbReference type="InterPro" id="IPR013343">
    <property type="entry name" value="CRISPR-assoc_prot_Cas4"/>
</dbReference>
<comment type="cofactor">
    <cofactor evidence="9">
        <name>Mg(2+)</name>
        <dbReference type="ChEBI" id="CHEBI:18420"/>
    </cofactor>
    <cofactor evidence="9">
        <name>Mn(2+)</name>
        <dbReference type="ChEBI" id="CHEBI:29035"/>
    </cofactor>
    <text evidence="9">Mg(2+) or Mn(2+) required for ssDNA cleavage activity.</text>
</comment>
<dbReference type="GO" id="GO:0051607">
    <property type="term" value="P:defense response to virus"/>
    <property type="evidence" value="ECO:0007669"/>
    <property type="project" value="UniProtKB-KW"/>
</dbReference>
<dbReference type="Proteomes" id="UP000030652">
    <property type="component" value="Unassembled WGS sequence"/>
</dbReference>
<dbReference type="GO" id="GO:0046872">
    <property type="term" value="F:metal ion binding"/>
    <property type="evidence" value="ECO:0007669"/>
    <property type="project" value="UniProtKB-KW"/>
</dbReference>
<keyword evidence="4 9" id="KW-0269">Exonuclease</keyword>
<comment type="function">
    <text evidence="9">CRISPR (clustered regularly interspaced short palindromic repeat) is an adaptive immune system that provides protection against mobile genetic elements (viruses, transposable elements and conjugative plasmids). CRISPR clusters contain sequences complementary to antecedent mobile elements and target invading nucleic acids. CRISPR clusters are transcribed and processed into CRISPR RNA (crRNA).</text>
</comment>
<dbReference type="AlphaFoldDB" id="A0A0B0ESL7"/>
<dbReference type="Gene3D" id="3.90.320.10">
    <property type="match status" value="1"/>
</dbReference>
<evidence type="ECO:0000259" key="10">
    <source>
        <dbReference type="Pfam" id="PF01930"/>
    </source>
</evidence>
<evidence type="ECO:0000256" key="8">
    <source>
        <dbReference type="ARBA" id="ARBA00023211"/>
    </source>
</evidence>
<keyword evidence="1 9" id="KW-0540">Nuclease</keyword>
<keyword evidence="8 9" id="KW-0464">Manganese</keyword>
<dbReference type="GO" id="GO:0051536">
    <property type="term" value="F:iron-sulfur cluster binding"/>
    <property type="evidence" value="ECO:0007669"/>
    <property type="project" value="UniProtKB-KW"/>
</dbReference>
<dbReference type="Pfam" id="PF01930">
    <property type="entry name" value="Cas_Cas4"/>
    <property type="match status" value="1"/>
</dbReference>
<dbReference type="GO" id="GO:0004527">
    <property type="term" value="F:exonuclease activity"/>
    <property type="evidence" value="ECO:0007669"/>
    <property type="project" value="UniProtKB-KW"/>
</dbReference>
<comment type="cofactor">
    <cofactor evidence="9">
        <name>iron-sulfur cluster</name>
        <dbReference type="ChEBI" id="CHEBI:30408"/>
    </cofactor>
</comment>
<keyword evidence="7 9" id="KW-0051">Antiviral defense</keyword>
<evidence type="ECO:0000256" key="6">
    <source>
        <dbReference type="ARBA" id="ARBA00023014"/>
    </source>
</evidence>
<feature type="domain" description="DUF83" evidence="10">
    <location>
        <begin position="23"/>
        <end position="186"/>
    </location>
</feature>
<dbReference type="PANTHER" id="PTHR37168:SF2">
    <property type="entry name" value="CRISPR-ASSOCIATED EXONUCLEASE CAS4"/>
    <property type="match status" value="1"/>
</dbReference>
<protein>
    <recommendedName>
        <fullName evidence="9">CRISPR-associated exonuclease Cas4</fullName>
        <ecNumber evidence="9">3.1.12.1</ecNumber>
    </recommendedName>
</protein>
<name>A0A0B0ESL7_9BACT</name>
<evidence type="ECO:0000256" key="4">
    <source>
        <dbReference type="ARBA" id="ARBA00022839"/>
    </source>
</evidence>
<keyword evidence="5 9" id="KW-0408">Iron</keyword>
<keyword evidence="3 9" id="KW-0378">Hydrolase</keyword>
<proteinExistence type="inferred from homology"/>
<comment type="caution">
    <text evidence="11">The sequence shown here is derived from an EMBL/GenBank/DDBJ whole genome shotgun (WGS) entry which is preliminary data.</text>
</comment>
<reference evidence="11 12" key="1">
    <citation type="submission" date="2014-10" db="EMBL/GenBank/DDBJ databases">
        <title>Draft genome of anammox bacterium scalindua brodae, obtained using differential coverage binning of sequence data from two enrichment reactors.</title>
        <authorList>
            <person name="Speth D.R."/>
            <person name="Russ L."/>
            <person name="Kartal B."/>
            <person name="Op den Camp H.J."/>
            <person name="Dutilh B.E."/>
            <person name="Jetten M.S."/>
        </authorList>
    </citation>
    <scope>NUCLEOTIDE SEQUENCE [LARGE SCALE GENOMIC DNA]</scope>
    <source>
        <strain evidence="11">RU1</strain>
    </source>
</reference>
<gene>
    <name evidence="11" type="ORF">SCABRO_00098</name>
</gene>